<gene>
    <name evidence="2" type="ORF">SAMN05216218_12028</name>
</gene>
<dbReference type="RefSeq" id="WP_092695157.1">
    <property type="nucleotide sequence ID" value="NZ_FNBK01000020.1"/>
</dbReference>
<feature type="transmembrane region" description="Helical" evidence="1">
    <location>
        <begin position="44"/>
        <end position="65"/>
    </location>
</feature>
<evidence type="ECO:0000313" key="3">
    <source>
        <dbReference type="Proteomes" id="UP000199076"/>
    </source>
</evidence>
<name>A0A1G7STY5_9EURY</name>
<dbReference type="OrthoDB" id="237186at2157"/>
<sequence>MTRIVGRPTRTAALGFGLLWVASVAFTTPALAQSGGAGSGGPGFWYATSLIAQVMLSIGAVGFVVQAARAYGGEIGKALYVAGGGVIVFAVWRLLDGAVKILDLQSPGESIESTVYLVTTALLLAGFYMLWETMSEHSPA</sequence>
<dbReference type="EMBL" id="FNBK01000020">
    <property type="protein sequence ID" value="SDG26505.1"/>
    <property type="molecule type" value="Genomic_DNA"/>
</dbReference>
<keyword evidence="1" id="KW-1133">Transmembrane helix</keyword>
<keyword evidence="1" id="KW-0812">Transmembrane</keyword>
<keyword evidence="3" id="KW-1185">Reference proteome</keyword>
<protein>
    <submittedName>
        <fullName evidence="2">Uncharacterized protein</fullName>
    </submittedName>
</protein>
<dbReference type="Proteomes" id="UP000199076">
    <property type="component" value="Unassembled WGS sequence"/>
</dbReference>
<evidence type="ECO:0000313" key="2">
    <source>
        <dbReference type="EMBL" id="SDG26505.1"/>
    </source>
</evidence>
<feature type="transmembrane region" description="Helical" evidence="1">
    <location>
        <begin position="77"/>
        <end position="95"/>
    </location>
</feature>
<accession>A0A1G7STY5</accession>
<proteinExistence type="predicted"/>
<dbReference type="STRING" id="660518.SAMN05216218_12028"/>
<evidence type="ECO:0000256" key="1">
    <source>
        <dbReference type="SAM" id="Phobius"/>
    </source>
</evidence>
<keyword evidence="1" id="KW-0472">Membrane</keyword>
<feature type="transmembrane region" description="Helical" evidence="1">
    <location>
        <begin position="115"/>
        <end position="131"/>
    </location>
</feature>
<reference evidence="3" key="1">
    <citation type="submission" date="2016-10" db="EMBL/GenBank/DDBJ databases">
        <authorList>
            <person name="Varghese N."/>
            <person name="Submissions S."/>
        </authorList>
    </citation>
    <scope>NUCLEOTIDE SEQUENCE [LARGE SCALE GENOMIC DNA]</scope>
    <source>
        <strain evidence="3">IBRC-M 10760</strain>
    </source>
</reference>
<organism evidence="2 3">
    <name type="scientific">Halorientalis regularis</name>
    <dbReference type="NCBI Taxonomy" id="660518"/>
    <lineage>
        <taxon>Archaea</taxon>
        <taxon>Methanobacteriati</taxon>
        <taxon>Methanobacteriota</taxon>
        <taxon>Stenosarchaea group</taxon>
        <taxon>Halobacteria</taxon>
        <taxon>Halobacteriales</taxon>
        <taxon>Haloarculaceae</taxon>
        <taxon>Halorientalis</taxon>
    </lineage>
</organism>
<dbReference type="AlphaFoldDB" id="A0A1G7STY5"/>